<name>A0A9D1Q828_9GAMM</name>
<evidence type="ECO:0000313" key="4">
    <source>
        <dbReference type="Proteomes" id="UP000823934"/>
    </source>
</evidence>
<organism evidence="3 4">
    <name type="scientific">Candidatus Ignatzschineria merdigallinarum</name>
    <dbReference type="NCBI Taxonomy" id="2838621"/>
    <lineage>
        <taxon>Bacteria</taxon>
        <taxon>Pseudomonadati</taxon>
        <taxon>Pseudomonadota</taxon>
        <taxon>Gammaproteobacteria</taxon>
        <taxon>Cardiobacteriales</taxon>
        <taxon>Ignatzschineriaceae</taxon>
        <taxon>Ignatzschineria</taxon>
    </lineage>
</organism>
<dbReference type="Proteomes" id="UP000823934">
    <property type="component" value="Unassembled WGS sequence"/>
</dbReference>
<keyword evidence="2" id="KW-0175">Coiled coil</keyword>
<proteinExistence type="inferred from homology"/>
<reference evidence="3" key="1">
    <citation type="journal article" date="2021" name="PeerJ">
        <title>Extensive microbial diversity within the chicken gut microbiome revealed by metagenomics and culture.</title>
        <authorList>
            <person name="Gilroy R."/>
            <person name="Ravi A."/>
            <person name="Getino M."/>
            <person name="Pursley I."/>
            <person name="Horton D.L."/>
            <person name="Alikhan N.F."/>
            <person name="Baker D."/>
            <person name="Gharbi K."/>
            <person name="Hall N."/>
            <person name="Watson M."/>
            <person name="Adriaenssens E.M."/>
            <person name="Foster-Nyarko E."/>
            <person name="Jarju S."/>
            <person name="Secka A."/>
            <person name="Antonio M."/>
            <person name="Oren A."/>
            <person name="Chaudhuri R.R."/>
            <person name="La Ragione R."/>
            <person name="Hildebrand F."/>
            <person name="Pallen M.J."/>
        </authorList>
    </citation>
    <scope>NUCLEOTIDE SEQUENCE</scope>
    <source>
        <strain evidence="3">CHK160-9182</strain>
    </source>
</reference>
<dbReference type="PANTHER" id="PTHR36508:SF1">
    <property type="entry name" value="PROTEIN SLYX"/>
    <property type="match status" value="1"/>
</dbReference>
<dbReference type="Gene3D" id="1.20.5.300">
    <property type="match status" value="1"/>
</dbReference>
<feature type="coiled-coil region" evidence="2">
    <location>
        <begin position="5"/>
        <end position="53"/>
    </location>
</feature>
<evidence type="ECO:0000256" key="2">
    <source>
        <dbReference type="SAM" id="Coils"/>
    </source>
</evidence>
<gene>
    <name evidence="1" type="primary">slyX</name>
    <name evidence="3" type="ORF">H9889_10660</name>
</gene>
<accession>A0A9D1Q828</accession>
<protein>
    <recommendedName>
        <fullName evidence="1">Protein SlyX homolog</fullName>
    </recommendedName>
</protein>
<dbReference type="Pfam" id="PF04102">
    <property type="entry name" value="SlyX"/>
    <property type="match status" value="1"/>
</dbReference>
<sequence>MSQIALTLEAQIKSLTERVTELESREAFHEYTVENLNQTIIRQQEILDRLMRVSQQLIDKVKEMPGSEEKAWSLEEEIPPHY</sequence>
<dbReference type="AlphaFoldDB" id="A0A9D1Q828"/>
<dbReference type="InterPro" id="IPR007236">
    <property type="entry name" value="SlyX"/>
</dbReference>
<dbReference type="EMBL" id="DXHP01000232">
    <property type="protein sequence ID" value="HIW07764.1"/>
    <property type="molecule type" value="Genomic_DNA"/>
</dbReference>
<comment type="caution">
    <text evidence="3">The sequence shown here is derived from an EMBL/GenBank/DDBJ whole genome shotgun (WGS) entry which is preliminary data.</text>
</comment>
<evidence type="ECO:0000313" key="3">
    <source>
        <dbReference type="EMBL" id="HIW07764.1"/>
    </source>
</evidence>
<comment type="similarity">
    <text evidence="1">Belongs to the SlyX family.</text>
</comment>
<dbReference type="PANTHER" id="PTHR36508">
    <property type="entry name" value="PROTEIN SLYX"/>
    <property type="match status" value="1"/>
</dbReference>
<reference evidence="3" key="2">
    <citation type="submission" date="2021-04" db="EMBL/GenBank/DDBJ databases">
        <authorList>
            <person name="Gilroy R."/>
        </authorList>
    </citation>
    <scope>NUCLEOTIDE SEQUENCE</scope>
    <source>
        <strain evidence="3">CHK160-9182</strain>
    </source>
</reference>
<evidence type="ECO:0000256" key="1">
    <source>
        <dbReference type="HAMAP-Rule" id="MF_00715"/>
    </source>
</evidence>
<dbReference type="HAMAP" id="MF_00715">
    <property type="entry name" value="SlyX"/>
    <property type="match status" value="1"/>
</dbReference>